<dbReference type="GO" id="GO:0006999">
    <property type="term" value="P:nuclear pore organization"/>
    <property type="evidence" value="ECO:0007669"/>
    <property type="project" value="TreeGrafter"/>
</dbReference>
<keyword evidence="4" id="KW-0175">Coiled coil</keyword>
<dbReference type="GO" id="GO:0036228">
    <property type="term" value="P:protein localization to nuclear inner membrane"/>
    <property type="evidence" value="ECO:0007669"/>
    <property type="project" value="TreeGrafter"/>
</dbReference>
<feature type="domain" description="Nucleoporin Nup54 alpha-helical" evidence="5">
    <location>
        <begin position="263"/>
        <end position="373"/>
    </location>
</feature>
<dbReference type="EMBL" id="CAJVQA010000560">
    <property type="protein sequence ID" value="CAG8480625.1"/>
    <property type="molecule type" value="Genomic_DNA"/>
</dbReference>
<proteinExistence type="predicted"/>
<evidence type="ECO:0000256" key="3">
    <source>
        <dbReference type="ARBA" id="ARBA00023242"/>
    </source>
</evidence>
<sequence length="442" mass="47531">MSFQNKFGPSASASTGFGIANSVSSAPFSFNAVTTSAGTAFGAFGNTTGFGGGFGTQQTNPTPGFGLAANPQTSTQFGFAAGNFSQPSMPSTSNFGATAQSPAFGQFGLSQQATSKPLAFGGFGAGTQTTQTSLFGLSGGTQSAPSNIGLFGTGGVGQQPTSNAFGSIFGVGSQPTASIGGNLGRSMLPVASTAAGNSNIGMSSSSNQVGSTITSQSQTSQQLTPYEELSRLISAWSPESIDCRFQSYFYNMVHPAEVQFYTPPPSMSQALWNEAQANNPDRTMQDIKKRLAVQEEEYGAKLEDMKRKHNLETLVRIEDRKRKHIELTQRLMRRIQVLRLSGTLIRSDEEALKGRLEDIKQQLQRSSRKLETLKTQYNVTKLQWGVREPPVTHKFNAVNDNQLENIIKVLDTEQTGIVHDIETLKKDSKDIDVIIRHLNDVP</sequence>
<dbReference type="InterPro" id="IPR024864">
    <property type="entry name" value="Nup54/Nup57/Nup44"/>
</dbReference>
<evidence type="ECO:0000256" key="2">
    <source>
        <dbReference type="ARBA" id="ARBA00022448"/>
    </source>
</evidence>
<protein>
    <submittedName>
        <fullName evidence="6">9104_t:CDS:1</fullName>
    </submittedName>
</protein>
<keyword evidence="7" id="KW-1185">Reference proteome</keyword>
<dbReference type="PANTHER" id="PTHR13000:SF0">
    <property type="entry name" value="NUCLEOPORIN P54"/>
    <property type="match status" value="1"/>
</dbReference>
<dbReference type="GO" id="GO:0006607">
    <property type="term" value="P:NLS-bearing protein import into nucleus"/>
    <property type="evidence" value="ECO:0007669"/>
    <property type="project" value="TreeGrafter"/>
</dbReference>
<evidence type="ECO:0000256" key="1">
    <source>
        <dbReference type="ARBA" id="ARBA00004123"/>
    </source>
</evidence>
<evidence type="ECO:0000256" key="4">
    <source>
        <dbReference type="SAM" id="Coils"/>
    </source>
</evidence>
<dbReference type="PANTHER" id="PTHR13000">
    <property type="entry name" value="NUCLEOPORIN P54"/>
    <property type="match status" value="1"/>
</dbReference>
<dbReference type="InterPro" id="IPR025712">
    <property type="entry name" value="Nup54_alpha-helical_dom"/>
</dbReference>
<evidence type="ECO:0000313" key="7">
    <source>
        <dbReference type="Proteomes" id="UP000789759"/>
    </source>
</evidence>
<name>A0A9N8Z726_9GLOM</name>
<comment type="caution">
    <text evidence="6">The sequence shown here is derived from an EMBL/GenBank/DDBJ whole genome shotgun (WGS) entry which is preliminary data.</text>
</comment>
<dbReference type="AlphaFoldDB" id="A0A9N8Z726"/>
<comment type="subcellular location">
    <subcellularLocation>
        <location evidence="1">Nucleus</location>
    </subcellularLocation>
</comment>
<organism evidence="6 7">
    <name type="scientific">Cetraspora pellucida</name>
    <dbReference type="NCBI Taxonomy" id="1433469"/>
    <lineage>
        <taxon>Eukaryota</taxon>
        <taxon>Fungi</taxon>
        <taxon>Fungi incertae sedis</taxon>
        <taxon>Mucoromycota</taxon>
        <taxon>Glomeromycotina</taxon>
        <taxon>Glomeromycetes</taxon>
        <taxon>Diversisporales</taxon>
        <taxon>Gigasporaceae</taxon>
        <taxon>Cetraspora</taxon>
    </lineage>
</organism>
<dbReference type="OrthoDB" id="6162375at2759"/>
<evidence type="ECO:0000313" key="6">
    <source>
        <dbReference type="EMBL" id="CAG8480625.1"/>
    </source>
</evidence>
<dbReference type="Pfam" id="PF13874">
    <property type="entry name" value="Nup54"/>
    <property type="match status" value="1"/>
</dbReference>
<reference evidence="6" key="1">
    <citation type="submission" date="2021-06" db="EMBL/GenBank/DDBJ databases">
        <authorList>
            <person name="Kallberg Y."/>
            <person name="Tangrot J."/>
            <person name="Rosling A."/>
        </authorList>
    </citation>
    <scope>NUCLEOTIDE SEQUENCE</scope>
    <source>
        <strain evidence="6">FL966</strain>
    </source>
</reference>
<dbReference type="Proteomes" id="UP000789759">
    <property type="component" value="Unassembled WGS sequence"/>
</dbReference>
<evidence type="ECO:0000259" key="5">
    <source>
        <dbReference type="Pfam" id="PF13874"/>
    </source>
</evidence>
<dbReference type="GO" id="GO:0017056">
    <property type="term" value="F:structural constituent of nuclear pore"/>
    <property type="evidence" value="ECO:0007669"/>
    <property type="project" value="TreeGrafter"/>
</dbReference>
<keyword evidence="2" id="KW-0813">Transport</keyword>
<gene>
    <name evidence="6" type="ORF">CPELLU_LOCUS1501</name>
</gene>
<dbReference type="GO" id="GO:0044613">
    <property type="term" value="C:nuclear pore central transport channel"/>
    <property type="evidence" value="ECO:0007669"/>
    <property type="project" value="TreeGrafter"/>
</dbReference>
<feature type="coiled-coil region" evidence="4">
    <location>
        <begin position="349"/>
        <end position="376"/>
    </location>
</feature>
<keyword evidence="3" id="KW-0539">Nucleus</keyword>
<accession>A0A9N8Z726</accession>